<reference evidence="1 2" key="1">
    <citation type="journal article" date="2019" name="Nat. Ecol. Evol.">
        <title>Megaphylogeny resolves global patterns of mushroom evolution.</title>
        <authorList>
            <person name="Varga T."/>
            <person name="Krizsan K."/>
            <person name="Foldi C."/>
            <person name="Dima B."/>
            <person name="Sanchez-Garcia M."/>
            <person name="Sanchez-Ramirez S."/>
            <person name="Szollosi G.J."/>
            <person name="Szarkandi J.G."/>
            <person name="Papp V."/>
            <person name="Albert L."/>
            <person name="Andreopoulos W."/>
            <person name="Angelini C."/>
            <person name="Antonin V."/>
            <person name="Barry K.W."/>
            <person name="Bougher N.L."/>
            <person name="Buchanan P."/>
            <person name="Buyck B."/>
            <person name="Bense V."/>
            <person name="Catcheside P."/>
            <person name="Chovatia M."/>
            <person name="Cooper J."/>
            <person name="Damon W."/>
            <person name="Desjardin D."/>
            <person name="Finy P."/>
            <person name="Geml J."/>
            <person name="Haridas S."/>
            <person name="Hughes K."/>
            <person name="Justo A."/>
            <person name="Karasinski D."/>
            <person name="Kautmanova I."/>
            <person name="Kiss B."/>
            <person name="Kocsube S."/>
            <person name="Kotiranta H."/>
            <person name="LaButti K.M."/>
            <person name="Lechner B.E."/>
            <person name="Liimatainen K."/>
            <person name="Lipzen A."/>
            <person name="Lukacs Z."/>
            <person name="Mihaltcheva S."/>
            <person name="Morgado L.N."/>
            <person name="Niskanen T."/>
            <person name="Noordeloos M.E."/>
            <person name="Ohm R.A."/>
            <person name="Ortiz-Santana B."/>
            <person name="Ovrebo C."/>
            <person name="Racz N."/>
            <person name="Riley R."/>
            <person name="Savchenko A."/>
            <person name="Shiryaev A."/>
            <person name="Soop K."/>
            <person name="Spirin V."/>
            <person name="Szebenyi C."/>
            <person name="Tomsovsky M."/>
            <person name="Tulloss R.E."/>
            <person name="Uehling J."/>
            <person name="Grigoriev I.V."/>
            <person name="Vagvolgyi C."/>
            <person name="Papp T."/>
            <person name="Martin F.M."/>
            <person name="Miettinen O."/>
            <person name="Hibbett D.S."/>
            <person name="Nagy L.G."/>
        </authorList>
    </citation>
    <scope>NUCLEOTIDE SEQUENCE [LARGE SCALE GENOMIC DNA]</scope>
    <source>
        <strain evidence="1 2">CBS 962.96</strain>
    </source>
</reference>
<gene>
    <name evidence="1" type="ORF">K435DRAFT_860037</name>
</gene>
<dbReference type="AlphaFoldDB" id="A0A4S8M059"/>
<name>A0A4S8M059_DENBC</name>
<dbReference type="EMBL" id="ML179212">
    <property type="protein sequence ID" value="THU94958.1"/>
    <property type="molecule type" value="Genomic_DNA"/>
</dbReference>
<protein>
    <submittedName>
        <fullName evidence="1">Uncharacterized protein</fullName>
    </submittedName>
</protein>
<accession>A0A4S8M059</accession>
<keyword evidence="2" id="KW-1185">Reference proteome</keyword>
<evidence type="ECO:0000313" key="2">
    <source>
        <dbReference type="Proteomes" id="UP000297245"/>
    </source>
</evidence>
<evidence type="ECO:0000313" key="1">
    <source>
        <dbReference type="EMBL" id="THU94958.1"/>
    </source>
</evidence>
<sequence>MTDYASQGKTRPCNVVDLNNSRDFRAVYTSLSQGSSAAGTLIFQGFNSDIITGGLKNGGYRQELRELELLDEITHLRYLGQLPAGATGETRSSVLKNFRMQKGVHYLPSNIHPAIAWSSGEPFTIDDKQKFTWKIISAGEKVKAQSSYTRGNFQPVIQLKATENTNPFGKRKAPNTSTNFTDLEPLCKKQKVISDVDMNPGTQQQLHKKSLVWSENSCSYDCVIMLLYHLFLNDREYFDYESAHNTSLIYGDLADAFRSSNIDLDRSRNILRDALSDLRPDKFQIGEYASVEEIIYHILQTDLPFIKMNPAKSEENFLTLDPDLEAWSTSQLSLNFEQLGPWSRGPAQG</sequence>
<dbReference type="OrthoDB" id="2799438at2759"/>
<dbReference type="Proteomes" id="UP000297245">
    <property type="component" value="Unassembled WGS sequence"/>
</dbReference>
<proteinExistence type="predicted"/>
<organism evidence="1 2">
    <name type="scientific">Dendrothele bispora (strain CBS 962.96)</name>
    <dbReference type="NCBI Taxonomy" id="1314807"/>
    <lineage>
        <taxon>Eukaryota</taxon>
        <taxon>Fungi</taxon>
        <taxon>Dikarya</taxon>
        <taxon>Basidiomycota</taxon>
        <taxon>Agaricomycotina</taxon>
        <taxon>Agaricomycetes</taxon>
        <taxon>Agaricomycetidae</taxon>
        <taxon>Agaricales</taxon>
        <taxon>Agaricales incertae sedis</taxon>
        <taxon>Dendrothele</taxon>
    </lineage>
</organism>